<accession>A0A919SPY9</accession>
<protein>
    <submittedName>
        <fullName evidence="1">Uncharacterized protein</fullName>
    </submittedName>
</protein>
<keyword evidence="2" id="KW-1185">Reference proteome</keyword>
<dbReference type="AlphaFoldDB" id="A0A919SPY9"/>
<sequence>MQVRYMSPMSWSSFTGDQVAALAQGESLFAQPGERDCPACGRRSVRAYVNAPENARRPTLVSYVWCTACRKFVGTRAKHPEGLVFSDPLATLSPAERRELERSLTGFLAHLDELWDAGALPQTFTAA</sequence>
<comment type="caution">
    <text evidence="1">The sequence shown here is derived from an EMBL/GenBank/DDBJ whole genome shotgun (WGS) entry which is preliminary data.</text>
</comment>
<gene>
    <name evidence="1" type="ORF">Aau02nite_62290</name>
</gene>
<dbReference type="Proteomes" id="UP000681340">
    <property type="component" value="Unassembled WGS sequence"/>
</dbReference>
<evidence type="ECO:0000313" key="2">
    <source>
        <dbReference type="Proteomes" id="UP000681340"/>
    </source>
</evidence>
<reference evidence="1" key="1">
    <citation type="submission" date="2021-03" db="EMBL/GenBank/DDBJ databases">
        <title>Whole genome shotgun sequence of Actinoplanes auranticolor NBRC 12245.</title>
        <authorList>
            <person name="Komaki H."/>
            <person name="Tamura T."/>
        </authorList>
    </citation>
    <scope>NUCLEOTIDE SEQUENCE</scope>
    <source>
        <strain evidence="1">NBRC 12245</strain>
    </source>
</reference>
<proteinExistence type="predicted"/>
<name>A0A919SPY9_9ACTN</name>
<organism evidence="1 2">
    <name type="scientific">Actinoplanes auranticolor</name>
    <dbReference type="NCBI Taxonomy" id="47988"/>
    <lineage>
        <taxon>Bacteria</taxon>
        <taxon>Bacillati</taxon>
        <taxon>Actinomycetota</taxon>
        <taxon>Actinomycetes</taxon>
        <taxon>Micromonosporales</taxon>
        <taxon>Micromonosporaceae</taxon>
        <taxon>Actinoplanes</taxon>
    </lineage>
</organism>
<dbReference type="EMBL" id="BOQL01000052">
    <property type="protein sequence ID" value="GIM74703.1"/>
    <property type="molecule type" value="Genomic_DNA"/>
</dbReference>
<evidence type="ECO:0000313" key="1">
    <source>
        <dbReference type="EMBL" id="GIM74703.1"/>
    </source>
</evidence>